<organism evidence="8 9">
    <name type="scientific">Scytalidium lignicola</name>
    <name type="common">Hyphomycete</name>
    <dbReference type="NCBI Taxonomy" id="5539"/>
    <lineage>
        <taxon>Eukaryota</taxon>
        <taxon>Fungi</taxon>
        <taxon>Dikarya</taxon>
        <taxon>Ascomycota</taxon>
        <taxon>Pezizomycotina</taxon>
        <taxon>Leotiomycetes</taxon>
        <taxon>Leotiomycetes incertae sedis</taxon>
        <taxon>Scytalidium</taxon>
    </lineage>
</organism>
<keyword evidence="9" id="KW-1185">Reference proteome</keyword>
<keyword evidence="4 6" id="KW-0472">Membrane</keyword>
<keyword evidence="2 6" id="KW-0812">Transmembrane</keyword>
<feature type="non-terminal residue" evidence="8">
    <location>
        <position position="1"/>
    </location>
</feature>
<evidence type="ECO:0000256" key="4">
    <source>
        <dbReference type="ARBA" id="ARBA00023136"/>
    </source>
</evidence>
<dbReference type="InterPro" id="IPR011701">
    <property type="entry name" value="MFS"/>
</dbReference>
<feature type="transmembrane region" description="Helical" evidence="6">
    <location>
        <begin position="69"/>
        <end position="89"/>
    </location>
</feature>
<dbReference type="EMBL" id="NCSJ02000002">
    <property type="protein sequence ID" value="RFU36121.1"/>
    <property type="molecule type" value="Genomic_DNA"/>
</dbReference>
<feature type="compositionally biased region" description="Polar residues" evidence="5">
    <location>
        <begin position="276"/>
        <end position="289"/>
    </location>
</feature>
<feature type="transmembrane region" description="Helical" evidence="6">
    <location>
        <begin position="224"/>
        <end position="244"/>
    </location>
</feature>
<feature type="transmembrane region" description="Helical" evidence="6">
    <location>
        <begin position="136"/>
        <end position="153"/>
    </location>
</feature>
<gene>
    <name evidence="8" type="ORF">B7463_g241</name>
</gene>
<accession>A0A3E2HT40</accession>
<feature type="transmembrane region" description="Helical" evidence="6">
    <location>
        <begin position="434"/>
        <end position="451"/>
    </location>
</feature>
<dbReference type="PANTHER" id="PTHR23502:SF29">
    <property type="entry name" value="TRANSPORTER, PUTATIVE (AFU_ORTHOLOGUE AFUA_6G06680)-RELATED"/>
    <property type="match status" value="1"/>
</dbReference>
<dbReference type="GO" id="GO:0005886">
    <property type="term" value="C:plasma membrane"/>
    <property type="evidence" value="ECO:0007669"/>
    <property type="project" value="TreeGrafter"/>
</dbReference>
<evidence type="ECO:0000256" key="2">
    <source>
        <dbReference type="ARBA" id="ARBA00022692"/>
    </source>
</evidence>
<proteinExistence type="predicted"/>
<feature type="transmembrane region" description="Helical" evidence="6">
    <location>
        <begin position="392"/>
        <end position="413"/>
    </location>
</feature>
<dbReference type="Proteomes" id="UP000258309">
    <property type="component" value="Unassembled WGS sequence"/>
</dbReference>
<evidence type="ECO:0000313" key="9">
    <source>
        <dbReference type="Proteomes" id="UP000258309"/>
    </source>
</evidence>
<evidence type="ECO:0000256" key="1">
    <source>
        <dbReference type="ARBA" id="ARBA00004141"/>
    </source>
</evidence>
<dbReference type="STRING" id="5539.A0A3E2HT40"/>
<dbReference type="Pfam" id="PF07690">
    <property type="entry name" value="MFS_1"/>
    <property type="match status" value="1"/>
</dbReference>
<dbReference type="OMA" id="KTDERYW"/>
<feature type="transmembrane region" description="Helical" evidence="6">
    <location>
        <begin position="463"/>
        <end position="488"/>
    </location>
</feature>
<evidence type="ECO:0000256" key="6">
    <source>
        <dbReference type="SAM" id="Phobius"/>
    </source>
</evidence>
<feature type="transmembrane region" description="Helical" evidence="6">
    <location>
        <begin position="353"/>
        <end position="380"/>
    </location>
</feature>
<feature type="domain" description="Major facilitator superfamily (MFS) profile" evidence="7">
    <location>
        <begin position="69"/>
        <end position="553"/>
    </location>
</feature>
<dbReference type="InterPro" id="IPR036259">
    <property type="entry name" value="MFS_trans_sf"/>
</dbReference>
<dbReference type="InterPro" id="IPR020846">
    <property type="entry name" value="MFS_dom"/>
</dbReference>
<comment type="caution">
    <text evidence="8">The sequence shown here is derived from an EMBL/GenBank/DDBJ whole genome shotgun (WGS) entry which is preliminary data.</text>
</comment>
<evidence type="ECO:0000259" key="7">
    <source>
        <dbReference type="PROSITE" id="PS50850"/>
    </source>
</evidence>
<dbReference type="AlphaFoldDB" id="A0A3E2HT40"/>
<keyword evidence="3 6" id="KW-1133">Transmembrane helix</keyword>
<feature type="transmembrane region" description="Helical" evidence="6">
    <location>
        <begin position="528"/>
        <end position="546"/>
    </location>
</feature>
<dbReference type="OrthoDB" id="2585655at2759"/>
<sequence length="558" mass="61267">MSLDTHGFTIVRFKGTTRYFDDPERPQVATADTSGLKCDTSGPVPIILVPQPSDDPNDPLNWPIWKRDVTLFILSVVATFATSLGPILAANTLTLSLHFGLPFTEIALLTGYFLMGVGVAGVLFVPSARILGKRHLFIFGTVFVMCTSIWGGVSKNYRSLLWSRIFQGVATAPFEALVNAAVGDMYFVHERGKRMAMTNLAVFGGSFFTPILVGKITHTIGWRWSFFFVAIFSGVCIPLVIFFVPETAFRRLAYLNTDMASTDDVRLQPTPELTATEFMTQPDGSNSSGAEGAGDANEKRTVDKGNQLILTPIGGISPKKSFAETLMPFDGLKTDDNFFKLFLRPFPLFAHPAVLWACLIQGTLIGWTVFIGVILAAIFLGPPLFWDEVKTGYAYAGAFIGAILGFVVSGLMADWSAKFMTRRNGGIYEPEFRILLVIPQLICGCAGLYGFGVTASRVIDFGWFWPVFFFALEVMGMVIGAVASALYIVDAHRDIAIEIFTCLLLFKNFFSFALTWKAYDWLVQSGTYHTFMAIASVQVVVCLLSIPMCKSSINSLVA</sequence>
<protein>
    <recommendedName>
        <fullName evidence="7">Major facilitator superfamily (MFS) profile domain-containing protein</fullName>
    </recommendedName>
</protein>
<comment type="subcellular location">
    <subcellularLocation>
        <location evidence="1">Membrane</location>
        <topology evidence="1">Multi-pass membrane protein</topology>
    </subcellularLocation>
</comment>
<evidence type="ECO:0000313" key="8">
    <source>
        <dbReference type="EMBL" id="RFU36121.1"/>
    </source>
</evidence>
<reference evidence="8 9" key="1">
    <citation type="submission" date="2018-05" db="EMBL/GenBank/DDBJ databases">
        <title>Draft genome sequence of Scytalidium lignicola DSM 105466, a ubiquitous saprotrophic fungus.</title>
        <authorList>
            <person name="Buettner E."/>
            <person name="Gebauer A.M."/>
            <person name="Hofrichter M."/>
            <person name="Liers C."/>
            <person name="Kellner H."/>
        </authorList>
    </citation>
    <scope>NUCLEOTIDE SEQUENCE [LARGE SCALE GENOMIC DNA]</scope>
    <source>
        <strain evidence="8 9">DSM 105466</strain>
    </source>
</reference>
<dbReference type="Gene3D" id="1.20.1250.20">
    <property type="entry name" value="MFS general substrate transporter like domains"/>
    <property type="match status" value="1"/>
</dbReference>
<feature type="non-terminal residue" evidence="8">
    <location>
        <position position="558"/>
    </location>
</feature>
<dbReference type="GO" id="GO:0022857">
    <property type="term" value="F:transmembrane transporter activity"/>
    <property type="evidence" value="ECO:0007669"/>
    <property type="project" value="InterPro"/>
</dbReference>
<evidence type="ECO:0000256" key="3">
    <source>
        <dbReference type="ARBA" id="ARBA00022989"/>
    </source>
</evidence>
<feature type="transmembrane region" description="Helical" evidence="6">
    <location>
        <begin position="165"/>
        <end position="188"/>
    </location>
</feature>
<dbReference type="PANTHER" id="PTHR23502">
    <property type="entry name" value="MAJOR FACILITATOR SUPERFAMILY"/>
    <property type="match status" value="1"/>
</dbReference>
<feature type="transmembrane region" description="Helical" evidence="6">
    <location>
        <begin position="495"/>
        <end position="516"/>
    </location>
</feature>
<name>A0A3E2HT40_SCYLI</name>
<feature type="region of interest" description="Disordered" evidence="5">
    <location>
        <begin position="276"/>
        <end position="298"/>
    </location>
</feature>
<dbReference type="PROSITE" id="PS50850">
    <property type="entry name" value="MFS"/>
    <property type="match status" value="1"/>
</dbReference>
<feature type="transmembrane region" description="Helical" evidence="6">
    <location>
        <begin position="101"/>
        <end position="124"/>
    </location>
</feature>
<feature type="transmembrane region" description="Helical" evidence="6">
    <location>
        <begin position="200"/>
        <end position="218"/>
    </location>
</feature>
<evidence type="ECO:0000256" key="5">
    <source>
        <dbReference type="SAM" id="MobiDB-lite"/>
    </source>
</evidence>
<dbReference type="SUPFAM" id="SSF103473">
    <property type="entry name" value="MFS general substrate transporter"/>
    <property type="match status" value="1"/>
</dbReference>